<comment type="caution">
    <text evidence="3">The sequence shown here is derived from an EMBL/GenBank/DDBJ whole genome shotgun (WGS) entry which is preliminary data.</text>
</comment>
<keyword evidence="2" id="KW-0472">Membrane</keyword>
<proteinExistence type="predicted"/>
<reference evidence="3" key="1">
    <citation type="submission" date="2022-12" db="EMBL/GenBank/DDBJ databases">
        <title>Genome assemblies of Blomia tropicalis.</title>
        <authorList>
            <person name="Cui Y."/>
        </authorList>
    </citation>
    <scope>NUCLEOTIDE SEQUENCE</scope>
    <source>
        <tissue evidence="3">Adult mites</tissue>
    </source>
</reference>
<feature type="compositionally biased region" description="Low complexity" evidence="1">
    <location>
        <begin position="357"/>
        <end position="384"/>
    </location>
</feature>
<evidence type="ECO:0000256" key="2">
    <source>
        <dbReference type="SAM" id="Phobius"/>
    </source>
</evidence>
<accession>A0A9Q0MHI3</accession>
<feature type="compositionally biased region" description="Low complexity" evidence="1">
    <location>
        <begin position="306"/>
        <end position="345"/>
    </location>
</feature>
<evidence type="ECO:0000313" key="4">
    <source>
        <dbReference type="Proteomes" id="UP001142055"/>
    </source>
</evidence>
<keyword evidence="2" id="KW-1133">Transmembrane helix</keyword>
<dbReference type="AlphaFoldDB" id="A0A9Q0MHI3"/>
<feature type="transmembrane region" description="Helical" evidence="2">
    <location>
        <begin position="171"/>
        <end position="189"/>
    </location>
</feature>
<keyword evidence="4" id="KW-1185">Reference proteome</keyword>
<protein>
    <submittedName>
        <fullName evidence="3">Uncharacterized protein</fullName>
    </submittedName>
</protein>
<feature type="compositionally biased region" description="Low complexity" evidence="1">
    <location>
        <begin position="416"/>
        <end position="439"/>
    </location>
</feature>
<feature type="region of interest" description="Disordered" evidence="1">
    <location>
        <begin position="306"/>
        <end position="448"/>
    </location>
</feature>
<organism evidence="3 4">
    <name type="scientific">Blomia tropicalis</name>
    <name type="common">Mite</name>
    <dbReference type="NCBI Taxonomy" id="40697"/>
    <lineage>
        <taxon>Eukaryota</taxon>
        <taxon>Metazoa</taxon>
        <taxon>Ecdysozoa</taxon>
        <taxon>Arthropoda</taxon>
        <taxon>Chelicerata</taxon>
        <taxon>Arachnida</taxon>
        <taxon>Acari</taxon>
        <taxon>Acariformes</taxon>
        <taxon>Sarcoptiformes</taxon>
        <taxon>Astigmata</taxon>
        <taxon>Glycyphagoidea</taxon>
        <taxon>Echimyopodidae</taxon>
        <taxon>Blomia</taxon>
    </lineage>
</organism>
<evidence type="ECO:0000256" key="1">
    <source>
        <dbReference type="SAM" id="MobiDB-lite"/>
    </source>
</evidence>
<feature type="transmembrane region" description="Helical" evidence="2">
    <location>
        <begin position="119"/>
        <end position="143"/>
    </location>
</feature>
<evidence type="ECO:0000313" key="3">
    <source>
        <dbReference type="EMBL" id="KAJ6225817.1"/>
    </source>
</evidence>
<dbReference type="Proteomes" id="UP001142055">
    <property type="component" value="Chromosome 1"/>
</dbReference>
<keyword evidence="2" id="KW-0812">Transmembrane</keyword>
<feature type="compositionally biased region" description="Polar residues" evidence="1">
    <location>
        <begin position="387"/>
        <end position="415"/>
    </location>
</feature>
<name>A0A9Q0MHI3_BLOTA</name>
<dbReference type="EMBL" id="JAPWDV010000001">
    <property type="protein sequence ID" value="KAJ6225817.1"/>
    <property type="molecule type" value="Genomic_DNA"/>
</dbReference>
<gene>
    <name evidence="3" type="ORF">RDWZM_004362</name>
</gene>
<sequence>MNKIPDVPIGSTTPRLRAVQSNITTNATIECADGLVDDPIGYIASTSTSNSINNNNNNQRRGVGLEMAKRTEAEPLLDENSGGNGAGIHSYRDLNEVDREMLIADKPVSIRTHSSGNVYLLNFLAFLFVFVNMTLNLTVLSIIHERVPMNEPHLPDIAFDILPDHRQFLDVTEYFIVFQMTSIFILLFFHRHRILDISRISPTVKKANDIMAIVSSGTNRNDTNQHNLCDHCTWTLFYRRHNSLFRYYPYLLDLSCHVRLELNFSIQHRRHEKSWNDPPMFSIDQLNNASSTVPLSKRYRYPQQQVQNQQMNYGQQQQAGGYGFPGQQPQQSNPSFQPNSTQQPFNSGTYNNPYPMDPQNLQQQQQHQYSQQYPMSQPVQQQPMAYQPQSNSAYPQPNQFMGQTNMTYPSSQSYGQTMPQVQPSMMMPQHQQQQQPQQQAYSNPQARY</sequence>